<keyword evidence="8 11" id="KW-1133">Transmembrane helix</keyword>
<feature type="transmembrane region" description="Helical" evidence="11">
    <location>
        <begin position="6"/>
        <end position="26"/>
    </location>
</feature>
<keyword evidence="7" id="KW-0067">ATP-binding</keyword>
<evidence type="ECO:0000256" key="1">
    <source>
        <dbReference type="ARBA" id="ARBA00004141"/>
    </source>
</evidence>
<dbReference type="GO" id="GO:0005737">
    <property type="term" value="C:cytoplasm"/>
    <property type="evidence" value="ECO:0007669"/>
    <property type="project" value="UniProtKB-ARBA"/>
</dbReference>
<keyword evidence="4 11" id="KW-0812">Transmembrane</keyword>
<dbReference type="InterPro" id="IPR050173">
    <property type="entry name" value="ABC_transporter_C-like"/>
</dbReference>
<dbReference type="Pfam" id="PF00664">
    <property type="entry name" value="ABC_membrane"/>
    <property type="match status" value="2"/>
</dbReference>
<dbReference type="CDD" id="cd03250">
    <property type="entry name" value="ABCC_MRP_domain1"/>
    <property type="match status" value="1"/>
</dbReference>
<feature type="region of interest" description="Disordered" evidence="10">
    <location>
        <begin position="840"/>
        <end position="883"/>
    </location>
</feature>
<feature type="transmembrane region" description="Helical" evidence="11">
    <location>
        <begin position="102"/>
        <end position="118"/>
    </location>
</feature>
<keyword evidence="3" id="KW-0813">Transport</keyword>
<organism evidence="14 15">
    <name type="scientific">Botryosphaeria dothidea</name>
    <dbReference type="NCBI Taxonomy" id="55169"/>
    <lineage>
        <taxon>Eukaryota</taxon>
        <taxon>Fungi</taxon>
        <taxon>Dikarya</taxon>
        <taxon>Ascomycota</taxon>
        <taxon>Pezizomycotina</taxon>
        <taxon>Dothideomycetes</taxon>
        <taxon>Dothideomycetes incertae sedis</taxon>
        <taxon>Botryosphaeriales</taxon>
        <taxon>Botryosphaeriaceae</taxon>
        <taxon>Botryosphaeria</taxon>
    </lineage>
</organism>
<protein>
    <submittedName>
        <fullName evidence="14">ATP-dependent bile acid permease</fullName>
    </submittedName>
</protein>
<dbReference type="InterPro" id="IPR003593">
    <property type="entry name" value="AAA+_ATPase"/>
</dbReference>
<dbReference type="PROSITE" id="PS00211">
    <property type="entry name" value="ABC_TRANSPORTER_1"/>
    <property type="match status" value="1"/>
</dbReference>
<feature type="domain" description="ABC transmembrane type-1" evidence="13">
    <location>
        <begin position="404"/>
        <end position="589"/>
    </location>
</feature>
<dbReference type="Proteomes" id="UP000572817">
    <property type="component" value="Unassembled WGS sequence"/>
</dbReference>
<feature type="transmembrane region" description="Helical" evidence="11">
    <location>
        <begin position="130"/>
        <end position="148"/>
    </location>
</feature>
<dbReference type="PANTHER" id="PTHR24223:SF456">
    <property type="entry name" value="MULTIDRUG RESISTANCE-ASSOCIATED PROTEIN LETHAL(2)03659"/>
    <property type="match status" value="1"/>
</dbReference>
<evidence type="ECO:0000256" key="7">
    <source>
        <dbReference type="ARBA" id="ARBA00022840"/>
    </source>
</evidence>
<dbReference type="Gene3D" id="1.20.1560.10">
    <property type="entry name" value="ABC transporter type 1, transmembrane domain"/>
    <property type="match status" value="2"/>
</dbReference>
<dbReference type="SUPFAM" id="SSF90123">
    <property type="entry name" value="ABC transporter transmembrane region"/>
    <property type="match status" value="2"/>
</dbReference>
<sequence>MASNAASKAVAAACVVPAGAAAFFSIKWKRRQPRTYTRLSGYGDDTDKEFDEDEDVELQPPSSAIVCRIITPIGALAAFFAAVWLVLHSFQKPDEVPRMECLFLACGWILILLQTFMFSKERSSVQRFDIGLLVAGSCTSLLIGLGFVESQVGGAILLAGTVEAVAGIATAVAAISVEKQRVPQHRGRLVDACDSCSAWARYTFSWARPLLNKARADGKLDDDDLPTLQRSEWSATLFHGFKREPLQPLWRAVIAHHKPRFILQWGLTAVESFLMVSPQFCLFKLLSLLERRAKDGGDESELWIWAVALVVLKTAHLFCDSWIEWTNFALLATPIRSQLSALIYAKSLLLKDVKTLGRAGKKEERKDSVNGSDNFELEELLPEHERSTAEDKEDEEEAPAAVQDATNLLGIDVQRVSDFAGYNVLIPGSILKLVIAVGFLVSLIGWWSTIAGLAVPLIFQPLNQVATRGYSGATESVMVMRDEKTHVVTEALHGIRQIKFSALEPQWQQVIMASRERELGAQWRAFKWATFMIFCWLSMPILLGAAALGTYAWLNGHVSASVAFTALSIFTTLEWTLSVVPTTVTELMDAKVSITRIEQHLDQPSGRQPPSPGDEVSFEGASVRWPSESKDPDAFMLHNVNLRFPQGQLSVVHGKTGAGKSLLLQAILGEADIVAGTVRAPVPRLGEESGEWIIPGAKAFVGQVPWLENASLKDNILFGEPFVRRRYAEVLEACALGPDLEVLPDGDRTEIGAAGINLSGGQRWRVTLARALYSRAGILVLDDIFSAVDAHVGRHIATKALQGELARCRTRILVTHHVGLAAPYAAYVVELDGRGGISGVISQQPTEHTAAASEKDLGEAEEPEAGDAGAERPEARKFVEDEGRQEGKVKLEVYKAYMAASGGTGHWLMMLALYVASALSALARSYWIKHWTQQADTDDGSSHLRYYLTVYLALSAFASLSMAVKTLAVLRSSIRASRRLFERVTFNVLRAPLRWLDTEPTGRVLNRFASDFALVDSRLAGDFNWSAHGVLSVVVIVCAALVVTPLMAFPVAALGVACIYYTRIYLAGARDIKRLESTARSPLLEHAGASLAGLATIRAYGRAEAFREVMFARIDAYARSSWHLLLAARWMAFRQGAVGNAFALCAAAAVISLRDADASLAGFALAFTLEYPTIAMQTIARYTGFELDMSSTERVAEYAALPPEDQGGRTAPSNWPANGRVEVCGLVAGYAPDLPPVLKGISFNVAPRQRIGVVGRTGSGKSSLALALFRLLAPREGSVTVDGVDLATLRVSDVRSRLAIIPQDPVLFSGTLRANLDPFDEHSDAALTEALQRVHLDEHSALADLQAPVARGGLNLSQGQRQLLCLARAIVRRPRVMVLDEATSAVDMATDALIQRSIRDDFAQTTLLVIAHRLSTVADFDRVLVMEDGQVLEYDHPATLMQQRGAFWEMVCKSGERAKIEEMLGS</sequence>
<feature type="domain" description="ABC transmembrane type-1" evidence="13">
    <location>
        <begin position="908"/>
        <end position="1169"/>
    </location>
</feature>
<evidence type="ECO:0000259" key="12">
    <source>
        <dbReference type="PROSITE" id="PS50893"/>
    </source>
</evidence>
<gene>
    <name evidence="14" type="ORF">GTA08_BOTSDO08274</name>
</gene>
<dbReference type="CDD" id="cd18596">
    <property type="entry name" value="ABC_6TM_VMR1_D1_like"/>
    <property type="match status" value="1"/>
</dbReference>
<dbReference type="GO" id="GO:0016020">
    <property type="term" value="C:membrane"/>
    <property type="evidence" value="ECO:0007669"/>
    <property type="project" value="UniProtKB-SubCell"/>
</dbReference>
<comment type="similarity">
    <text evidence="2">Belongs to the ABC transporter superfamily. ABCC family. Conjugate transporter (TC 3.A.1.208) subfamily.</text>
</comment>
<feature type="domain" description="ABC transporter" evidence="12">
    <location>
        <begin position="616"/>
        <end position="858"/>
    </location>
</feature>
<dbReference type="InterPro" id="IPR011527">
    <property type="entry name" value="ABC1_TM_dom"/>
</dbReference>
<dbReference type="GO" id="GO:0005524">
    <property type="term" value="F:ATP binding"/>
    <property type="evidence" value="ECO:0007669"/>
    <property type="project" value="UniProtKB-KW"/>
</dbReference>
<dbReference type="PROSITE" id="PS50893">
    <property type="entry name" value="ABC_TRANSPORTER_2"/>
    <property type="match status" value="2"/>
</dbReference>
<evidence type="ECO:0000313" key="14">
    <source>
        <dbReference type="EMBL" id="KAF4304438.1"/>
    </source>
</evidence>
<dbReference type="GO" id="GO:0016887">
    <property type="term" value="F:ATP hydrolysis activity"/>
    <property type="evidence" value="ECO:0007669"/>
    <property type="project" value="InterPro"/>
</dbReference>
<reference evidence="14" key="1">
    <citation type="submission" date="2020-04" db="EMBL/GenBank/DDBJ databases">
        <title>Genome Assembly and Annotation of Botryosphaeria dothidea sdau 11-99, a Latent Pathogen of Apple Fruit Ring Rot in China.</title>
        <authorList>
            <person name="Yu C."/>
            <person name="Diao Y."/>
            <person name="Lu Q."/>
            <person name="Zhao J."/>
            <person name="Cui S."/>
            <person name="Peng C."/>
            <person name="He B."/>
            <person name="Liu H."/>
        </authorList>
    </citation>
    <scope>NUCLEOTIDE SEQUENCE [LARGE SCALE GENOMIC DNA]</scope>
    <source>
        <strain evidence="14">Sdau11-99</strain>
    </source>
</reference>
<keyword evidence="15" id="KW-1185">Reference proteome</keyword>
<dbReference type="FunFam" id="1.20.1560.10:FF:000013">
    <property type="entry name" value="ABC transporter C family member 2"/>
    <property type="match status" value="1"/>
</dbReference>
<feature type="transmembrane region" description="Helical" evidence="11">
    <location>
        <begin position="433"/>
        <end position="459"/>
    </location>
</feature>
<keyword evidence="9 11" id="KW-0472">Membrane</keyword>
<feature type="transmembrane region" description="Helical" evidence="11">
    <location>
        <begin position="948"/>
        <end position="970"/>
    </location>
</feature>
<dbReference type="OrthoDB" id="6500128at2759"/>
<evidence type="ECO:0000256" key="11">
    <source>
        <dbReference type="SAM" id="Phobius"/>
    </source>
</evidence>
<evidence type="ECO:0000256" key="4">
    <source>
        <dbReference type="ARBA" id="ARBA00022692"/>
    </source>
</evidence>
<feature type="transmembrane region" description="Helical" evidence="11">
    <location>
        <begin position="154"/>
        <end position="177"/>
    </location>
</feature>
<dbReference type="Gene3D" id="3.40.50.300">
    <property type="entry name" value="P-loop containing nucleotide triphosphate hydrolases"/>
    <property type="match status" value="2"/>
</dbReference>
<feature type="compositionally biased region" description="Basic and acidic residues" evidence="10">
    <location>
        <begin position="381"/>
        <end position="390"/>
    </location>
</feature>
<evidence type="ECO:0000256" key="3">
    <source>
        <dbReference type="ARBA" id="ARBA00022448"/>
    </source>
</evidence>
<evidence type="ECO:0000256" key="6">
    <source>
        <dbReference type="ARBA" id="ARBA00022741"/>
    </source>
</evidence>
<comment type="subcellular location">
    <subcellularLocation>
        <location evidence="1">Membrane</location>
        <topology evidence="1">Multi-pass membrane protein</topology>
    </subcellularLocation>
</comment>
<dbReference type="PROSITE" id="PS50929">
    <property type="entry name" value="ABC_TM1F"/>
    <property type="match status" value="2"/>
</dbReference>
<dbReference type="InterPro" id="IPR017871">
    <property type="entry name" value="ABC_transporter-like_CS"/>
</dbReference>
<accession>A0A8H4N280</accession>
<dbReference type="PANTHER" id="PTHR24223">
    <property type="entry name" value="ATP-BINDING CASSETTE SUB-FAMILY C"/>
    <property type="match status" value="1"/>
</dbReference>
<evidence type="ECO:0000259" key="13">
    <source>
        <dbReference type="PROSITE" id="PS50929"/>
    </source>
</evidence>
<evidence type="ECO:0000256" key="8">
    <source>
        <dbReference type="ARBA" id="ARBA00022989"/>
    </source>
</evidence>
<keyword evidence="6" id="KW-0547">Nucleotide-binding</keyword>
<dbReference type="EMBL" id="WWBZ02000051">
    <property type="protein sequence ID" value="KAF4304438.1"/>
    <property type="molecule type" value="Genomic_DNA"/>
</dbReference>
<dbReference type="InterPro" id="IPR003439">
    <property type="entry name" value="ABC_transporter-like_ATP-bd"/>
</dbReference>
<dbReference type="FunFam" id="3.40.50.300:FF:000610">
    <property type="entry name" value="Multidrug resistance-associated ABC transporter"/>
    <property type="match status" value="1"/>
</dbReference>
<evidence type="ECO:0000313" key="15">
    <source>
        <dbReference type="Proteomes" id="UP000572817"/>
    </source>
</evidence>
<dbReference type="SMART" id="SM00382">
    <property type="entry name" value="AAA"/>
    <property type="match status" value="2"/>
</dbReference>
<evidence type="ECO:0000256" key="9">
    <source>
        <dbReference type="ARBA" id="ARBA00023136"/>
    </source>
</evidence>
<dbReference type="SUPFAM" id="SSF52540">
    <property type="entry name" value="P-loop containing nucleoside triphosphate hydrolases"/>
    <property type="match status" value="2"/>
</dbReference>
<evidence type="ECO:0000256" key="5">
    <source>
        <dbReference type="ARBA" id="ARBA00022737"/>
    </source>
</evidence>
<evidence type="ECO:0000256" key="2">
    <source>
        <dbReference type="ARBA" id="ARBA00009726"/>
    </source>
</evidence>
<dbReference type="InterPro" id="IPR036640">
    <property type="entry name" value="ABC1_TM_sf"/>
</dbReference>
<keyword evidence="5" id="KW-0677">Repeat</keyword>
<feature type="transmembrane region" description="Helical" evidence="11">
    <location>
        <begin position="525"/>
        <end position="554"/>
    </location>
</feature>
<name>A0A8H4N280_9PEZI</name>
<evidence type="ECO:0000256" key="10">
    <source>
        <dbReference type="SAM" id="MobiDB-lite"/>
    </source>
</evidence>
<feature type="transmembrane region" description="Helical" evidence="11">
    <location>
        <begin position="69"/>
        <end position="90"/>
    </location>
</feature>
<feature type="transmembrane region" description="Helical" evidence="11">
    <location>
        <begin position="1023"/>
        <end position="1042"/>
    </location>
</feature>
<feature type="region of interest" description="Disordered" evidence="10">
    <location>
        <begin position="380"/>
        <end position="399"/>
    </location>
</feature>
<dbReference type="CDD" id="cd03244">
    <property type="entry name" value="ABCC_MRP_domain2"/>
    <property type="match status" value="1"/>
</dbReference>
<dbReference type="Pfam" id="PF00005">
    <property type="entry name" value="ABC_tran"/>
    <property type="match status" value="2"/>
</dbReference>
<feature type="region of interest" description="Disordered" evidence="10">
    <location>
        <begin position="599"/>
        <end position="619"/>
    </location>
</feature>
<feature type="domain" description="ABC transporter" evidence="12">
    <location>
        <begin position="1221"/>
        <end position="1453"/>
    </location>
</feature>
<feature type="compositionally biased region" description="Basic and acidic residues" evidence="10">
    <location>
        <begin position="869"/>
        <end position="883"/>
    </location>
</feature>
<dbReference type="GO" id="GO:0140359">
    <property type="term" value="F:ABC-type transporter activity"/>
    <property type="evidence" value="ECO:0007669"/>
    <property type="project" value="InterPro"/>
</dbReference>
<dbReference type="CDD" id="cd18604">
    <property type="entry name" value="ABC_6TM_VMR1_D2_like"/>
    <property type="match status" value="1"/>
</dbReference>
<feature type="transmembrane region" description="Helical" evidence="11">
    <location>
        <begin position="560"/>
        <end position="580"/>
    </location>
</feature>
<proteinExistence type="inferred from homology"/>
<comment type="caution">
    <text evidence="14">The sequence shown here is derived from an EMBL/GenBank/DDBJ whole genome shotgun (WGS) entry which is preliminary data.</text>
</comment>
<dbReference type="InterPro" id="IPR027417">
    <property type="entry name" value="P-loop_NTPase"/>
</dbReference>
<feature type="transmembrane region" description="Helical" evidence="11">
    <location>
        <begin position="907"/>
        <end position="928"/>
    </location>
</feature>